<evidence type="ECO:0008006" key="3">
    <source>
        <dbReference type="Google" id="ProtNLM"/>
    </source>
</evidence>
<organism evidence="1 2">
    <name type="scientific">Roseateles flavus</name>
    <dbReference type="NCBI Taxonomy" id="3149041"/>
    <lineage>
        <taxon>Bacteria</taxon>
        <taxon>Pseudomonadati</taxon>
        <taxon>Pseudomonadota</taxon>
        <taxon>Betaproteobacteria</taxon>
        <taxon>Burkholderiales</taxon>
        <taxon>Sphaerotilaceae</taxon>
        <taxon>Roseateles</taxon>
    </lineage>
</organism>
<protein>
    <recommendedName>
        <fullName evidence="3">Spore coat protein U domain-containing protein</fullName>
    </recommendedName>
</protein>
<name>A0ABV0GGY2_9BURK</name>
<reference evidence="1 2" key="1">
    <citation type="submission" date="2024-05" db="EMBL/GenBank/DDBJ databases">
        <title>Roseateles sp. 2.12 16S ribosomal RNA gene Genome sequencing and assembly.</title>
        <authorList>
            <person name="Woo H."/>
        </authorList>
    </citation>
    <scope>NUCLEOTIDE SEQUENCE [LARGE SCALE GENOMIC DNA]</scope>
    <source>
        <strain evidence="1 2">2.12</strain>
    </source>
</reference>
<proteinExistence type="predicted"/>
<dbReference type="Proteomes" id="UP001462640">
    <property type="component" value="Unassembled WGS sequence"/>
</dbReference>
<accession>A0ABV0GGY2</accession>
<dbReference type="RefSeq" id="WP_347611419.1">
    <property type="nucleotide sequence ID" value="NZ_JBDPZC010000007.1"/>
</dbReference>
<dbReference type="EMBL" id="JBDPZC010000007">
    <property type="protein sequence ID" value="MEO3714311.1"/>
    <property type="molecule type" value="Genomic_DNA"/>
</dbReference>
<evidence type="ECO:0000313" key="1">
    <source>
        <dbReference type="EMBL" id="MEO3714311.1"/>
    </source>
</evidence>
<comment type="caution">
    <text evidence="1">The sequence shown here is derived from an EMBL/GenBank/DDBJ whole genome shotgun (WGS) entry which is preliminary data.</text>
</comment>
<evidence type="ECO:0000313" key="2">
    <source>
        <dbReference type="Proteomes" id="UP001462640"/>
    </source>
</evidence>
<gene>
    <name evidence="1" type="ORF">ABDJ40_16220</name>
</gene>
<sequence length="135" mass="13888">MKLPYCAATHHLTVTLVGTSGFKGDARYGSGSGSGSDCQGFAETLTVAADCKSAAGSYVNDDGGTGPDTWTRTGPTLALSRGSLTRITATGTPAAGVFSFTTPLLAGANIATVARAHHLPPFRRWQRPPRKPGLP</sequence>
<keyword evidence="2" id="KW-1185">Reference proteome</keyword>